<dbReference type="GO" id="GO:0045259">
    <property type="term" value="C:proton-transporting ATP synthase complex"/>
    <property type="evidence" value="ECO:0007669"/>
    <property type="project" value="UniProtKB-KW"/>
</dbReference>
<gene>
    <name evidence="10" type="ORF">UV41_C0016G0005</name>
</gene>
<organism evidence="10 11">
    <name type="scientific">Candidatus Daviesbacteria bacterium GW2011_GWA2_42_7</name>
    <dbReference type="NCBI Taxonomy" id="1618425"/>
    <lineage>
        <taxon>Bacteria</taxon>
        <taxon>Candidatus Daviesiibacteriota</taxon>
    </lineage>
</organism>
<evidence type="ECO:0000256" key="4">
    <source>
        <dbReference type="ARBA" id="ARBA00022448"/>
    </source>
</evidence>
<dbReference type="GO" id="GO:0046933">
    <property type="term" value="F:proton-transporting ATP synthase activity, rotational mechanism"/>
    <property type="evidence" value="ECO:0007669"/>
    <property type="project" value="InterPro"/>
</dbReference>
<comment type="similarity">
    <text evidence="3">Belongs to the ATPase gamma chain family.</text>
</comment>
<keyword evidence="6" id="KW-0406">Ion transport</keyword>
<keyword evidence="8" id="KW-0139">CF(1)</keyword>
<evidence type="ECO:0000256" key="2">
    <source>
        <dbReference type="ARBA" id="ARBA00004170"/>
    </source>
</evidence>
<dbReference type="Gene3D" id="3.40.1380.10">
    <property type="match status" value="1"/>
</dbReference>
<evidence type="ECO:0000256" key="9">
    <source>
        <dbReference type="ARBA" id="ARBA00023310"/>
    </source>
</evidence>
<evidence type="ECO:0000256" key="1">
    <source>
        <dbReference type="ARBA" id="ARBA00003456"/>
    </source>
</evidence>
<accession>A0A0G1E819</accession>
<comment type="subcellular location">
    <subcellularLocation>
        <location evidence="2">Membrane</location>
        <topology evidence="2">Peripheral membrane protein</topology>
    </subcellularLocation>
</comment>
<dbReference type="Proteomes" id="UP000034785">
    <property type="component" value="Unassembled WGS sequence"/>
</dbReference>
<dbReference type="InterPro" id="IPR000131">
    <property type="entry name" value="ATP_synth_F1_gsu"/>
</dbReference>
<reference evidence="10 11" key="1">
    <citation type="journal article" date="2015" name="Nature">
        <title>rRNA introns, odd ribosomes, and small enigmatic genomes across a large radiation of phyla.</title>
        <authorList>
            <person name="Brown C.T."/>
            <person name="Hug L.A."/>
            <person name="Thomas B.C."/>
            <person name="Sharon I."/>
            <person name="Castelle C.J."/>
            <person name="Singh A."/>
            <person name="Wilkins M.J."/>
            <person name="Williams K.H."/>
            <person name="Banfield J.F."/>
        </authorList>
    </citation>
    <scope>NUCLEOTIDE SEQUENCE [LARGE SCALE GENOMIC DNA]</scope>
</reference>
<evidence type="ECO:0000256" key="5">
    <source>
        <dbReference type="ARBA" id="ARBA00022781"/>
    </source>
</evidence>
<keyword evidence="9" id="KW-0066">ATP synthesis</keyword>
<evidence type="ECO:0000256" key="7">
    <source>
        <dbReference type="ARBA" id="ARBA00023136"/>
    </source>
</evidence>
<protein>
    <submittedName>
        <fullName evidence="10">ATP synthase gamma chain</fullName>
    </submittedName>
</protein>
<evidence type="ECO:0000256" key="3">
    <source>
        <dbReference type="ARBA" id="ARBA00007681"/>
    </source>
</evidence>
<comment type="caution">
    <text evidence="10">The sequence shown here is derived from an EMBL/GenBank/DDBJ whole genome shotgun (WGS) entry which is preliminary data.</text>
</comment>
<keyword evidence="4" id="KW-0813">Transport</keyword>
<name>A0A0G1E819_9BACT</name>
<proteinExistence type="inferred from homology"/>
<comment type="function">
    <text evidence="1">Produces ATP from ADP in the presence of a proton gradient across the membrane. The gamma chain is believed to be important in regulating ATPase activity and the flow of protons through the CF(0) complex.</text>
</comment>
<evidence type="ECO:0000313" key="10">
    <source>
        <dbReference type="EMBL" id="KKS70688.1"/>
    </source>
</evidence>
<keyword evidence="7" id="KW-0472">Membrane</keyword>
<dbReference type="EMBL" id="LCEJ01000016">
    <property type="protein sequence ID" value="KKS70688.1"/>
    <property type="molecule type" value="Genomic_DNA"/>
</dbReference>
<keyword evidence="5" id="KW-0375">Hydrogen ion transport</keyword>
<evidence type="ECO:0000256" key="8">
    <source>
        <dbReference type="ARBA" id="ARBA00023196"/>
    </source>
</evidence>
<dbReference type="InterPro" id="IPR035968">
    <property type="entry name" value="ATP_synth_F1_ATPase_gsu"/>
</dbReference>
<evidence type="ECO:0000256" key="6">
    <source>
        <dbReference type="ARBA" id="ARBA00023065"/>
    </source>
</evidence>
<dbReference type="AlphaFoldDB" id="A0A0G1E819"/>
<dbReference type="Pfam" id="PF00231">
    <property type="entry name" value="ATP-synt"/>
    <property type="match status" value="1"/>
</dbReference>
<sequence length="281" mass="32249">MQTMGQIRQTLEDSQSMKMVAQAYTEIAAMKLQKIRSGIEKNRSFFQEVLAVYRVVKVAALKANIAEASKTKDTLSILLTSNKRFYGDLENRLIEFFIENTSKFPTDRVIVGTTAKEYLGSTNFSLPYQVFIPKDDLPPMEEMVQIARILTDYQQILVYYPRMQSVLVQHPHVVDLLQHPPESFLESSGHTFNYIFEPEIQMMMSFFNGQVTLLLLEQTFLESELARTAARLISMDKAQVNAGEIIQDQKRFLARAKRSIDNTKLLDTFAGSLIWRKEQNG</sequence>
<evidence type="ECO:0000313" key="11">
    <source>
        <dbReference type="Proteomes" id="UP000034785"/>
    </source>
</evidence>
<dbReference type="SUPFAM" id="SSF52943">
    <property type="entry name" value="ATP synthase (F1-ATPase), gamma subunit"/>
    <property type="match status" value="1"/>
</dbReference>